<dbReference type="RefSeq" id="WP_344732981.1">
    <property type="nucleotide sequence ID" value="NZ_BAAAZH010000012.1"/>
</dbReference>
<keyword evidence="2" id="KW-1185">Reference proteome</keyword>
<gene>
    <name evidence="1" type="ORF">GCM10022215_17830</name>
</gene>
<sequence>MNTTSTTRTATLKRGDVATFVTPYGNQTVRVVGAQRLGSARWLVIEFADGDRIVTHPSHLAAA</sequence>
<organism evidence="1 2">
    <name type="scientific">Nocardioides fonticola</name>
    <dbReference type="NCBI Taxonomy" id="450363"/>
    <lineage>
        <taxon>Bacteria</taxon>
        <taxon>Bacillati</taxon>
        <taxon>Actinomycetota</taxon>
        <taxon>Actinomycetes</taxon>
        <taxon>Propionibacteriales</taxon>
        <taxon>Nocardioidaceae</taxon>
        <taxon>Nocardioides</taxon>
    </lineage>
</organism>
<dbReference type="Proteomes" id="UP001501495">
    <property type="component" value="Unassembled WGS sequence"/>
</dbReference>
<dbReference type="EMBL" id="BAAAZH010000012">
    <property type="protein sequence ID" value="GAA4117327.1"/>
    <property type="molecule type" value="Genomic_DNA"/>
</dbReference>
<evidence type="ECO:0000313" key="2">
    <source>
        <dbReference type="Proteomes" id="UP001501495"/>
    </source>
</evidence>
<accession>A0ABP7XIP8</accession>
<evidence type="ECO:0008006" key="3">
    <source>
        <dbReference type="Google" id="ProtNLM"/>
    </source>
</evidence>
<reference evidence="2" key="1">
    <citation type="journal article" date="2019" name="Int. J. Syst. Evol. Microbiol.">
        <title>The Global Catalogue of Microorganisms (GCM) 10K type strain sequencing project: providing services to taxonomists for standard genome sequencing and annotation.</title>
        <authorList>
            <consortium name="The Broad Institute Genomics Platform"/>
            <consortium name="The Broad Institute Genome Sequencing Center for Infectious Disease"/>
            <person name="Wu L."/>
            <person name="Ma J."/>
        </authorList>
    </citation>
    <scope>NUCLEOTIDE SEQUENCE [LARGE SCALE GENOMIC DNA]</scope>
    <source>
        <strain evidence="2">JCM 16703</strain>
    </source>
</reference>
<proteinExistence type="predicted"/>
<comment type="caution">
    <text evidence="1">The sequence shown here is derived from an EMBL/GenBank/DDBJ whole genome shotgun (WGS) entry which is preliminary data.</text>
</comment>
<name>A0ABP7XIP8_9ACTN</name>
<protein>
    <recommendedName>
        <fullName evidence="3">DUF1918 domain-containing protein</fullName>
    </recommendedName>
</protein>
<evidence type="ECO:0000313" key="1">
    <source>
        <dbReference type="EMBL" id="GAA4117327.1"/>
    </source>
</evidence>